<dbReference type="EMBL" id="BSFF01000002">
    <property type="protein sequence ID" value="GLK56214.1"/>
    <property type="molecule type" value="Genomic_DNA"/>
</dbReference>
<dbReference type="NCBIfam" id="TIGR02001">
    <property type="entry name" value="gcw_chp"/>
    <property type="match status" value="1"/>
</dbReference>
<sequence>MKTVTGFAFTTLLSATAGLSAMSVASAADLGYPEAAVIESAPSPIDVAFGVKFTTDYVFRGVTQSKGDPAIQGYAELQAFDWVYAGIWSSSVNGFATDPAAEVDFYAGLRHTWDAFTLDVGGLYYYYPGEEGPKRFQLDYWEIYAKPSYAFGNFGSITGNVYWTSDFVNTGADGTYLSAIAKVNLPLETIPDVSFYVSGELGKQWIGKTDNKYGNVNLVNYLTWNAGIGATYKAATLEFRYSDSDLSRNDCAINNGARWVCGDRYMVSLSFDTAFSKLK</sequence>
<evidence type="ECO:0000313" key="2">
    <source>
        <dbReference type="EMBL" id="GLK56214.1"/>
    </source>
</evidence>
<feature type="chain" id="PRO_5040871541" evidence="1">
    <location>
        <begin position="28"/>
        <end position="279"/>
    </location>
</feature>
<dbReference type="Proteomes" id="UP001143400">
    <property type="component" value="Unassembled WGS sequence"/>
</dbReference>
<dbReference type="RefSeq" id="WP_204949283.1">
    <property type="nucleotide sequence ID" value="NZ_JAFBCY010000001.1"/>
</dbReference>
<proteinExistence type="predicted"/>
<dbReference type="AlphaFoldDB" id="A0A9W6IVU2"/>
<keyword evidence="1" id="KW-0732">Signal</keyword>
<evidence type="ECO:0000256" key="1">
    <source>
        <dbReference type="SAM" id="SignalP"/>
    </source>
</evidence>
<dbReference type="Pfam" id="PF09694">
    <property type="entry name" value="Gcw_chp"/>
    <property type="match status" value="1"/>
</dbReference>
<feature type="signal peptide" evidence="1">
    <location>
        <begin position="1"/>
        <end position="27"/>
    </location>
</feature>
<gene>
    <name evidence="2" type="ORF">GCM10008170_22330</name>
</gene>
<dbReference type="InterPro" id="IPR010239">
    <property type="entry name" value="CHP02001"/>
</dbReference>
<reference evidence="2" key="2">
    <citation type="submission" date="2023-01" db="EMBL/GenBank/DDBJ databases">
        <authorList>
            <person name="Sun Q."/>
            <person name="Evtushenko L."/>
        </authorList>
    </citation>
    <scope>NUCLEOTIDE SEQUENCE</scope>
    <source>
        <strain evidence="2">VKM B-1606</strain>
    </source>
</reference>
<accession>A0A9W6IVU2</accession>
<name>A0A9W6IVU2_9HYPH</name>
<protein>
    <submittedName>
        <fullName evidence="2">Uncharacterized protein</fullName>
    </submittedName>
</protein>
<organism evidence="2 3">
    <name type="scientific">Methylopila capsulata</name>
    <dbReference type="NCBI Taxonomy" id="61654"/>
    <lineage>
        <taxon>Bacteria</taxon>
        <taxon>Pseudomonadati</taxon>
        <taxon>Pseudomonadota</taxon>
        <taxon>Alphaproteobacteria</taxon>
        <taxon>Hyphomicrobiales</taxon>
        <taxon>Methylopilaceae</taxon>
        <taxon>Methylopila</taxon>
    </lineage>
</organism>
<evidence type="ECO:0000313" key="3">
    <source>
        <dbReference type="Proteomes" id="UP001143400"/>
    </source>
</evidence>
<comment type="caution">
    <text evidence="2">The sequence shown here is derived from an EMBL/GenBank/DDBJ whole genome shotgun (WGS) entry which is preliminary data.</text>
</comment>
<reference evidence="2" key="1">
    <citation type="journal article" date="2014" name="Int. J. Syst. Evol. Microbiol.">
        <title>Complete genome sequence of Corynebacterium casei LMG S-19264T (=DSM 44701T), isolated from a smear-ripened cheese.</title>
        <authorList>
            <consortium name="US DOE Joint Genome Institute (JGI-PGF)"/>
            <person name="Walter F."/>
            <person name="Albersmeier A."/>
            <person name="Kalinowski J."/>
            <person name="Ruckert C."/>
        </authorList>
    </citation>
    <scope>NUCLEOTIDE SEQUENCE</scope>
    <source>
        <strain evidence="2">VKM B-1606</strain>
    </source>
</reference>